<evidence type="ECO:0000259" key="1">
    <source>
        <dbReference type="Pfam" id="PF02403"/>
    </source>
</evidence>
<dbReference type="Pfam" id="PF02403">
    <property type="entry name" value="Seryl_tRNA_N"/>
    <property type="match status" value="1"/>
</dbReference>
<gene>
    <name evidence="2" type="ORF">COV26_00565</name>
</gene>
<dbReference type="Gene3D" id="1.10.287.40">
    <property type="entry name" value="Serine-tRNA synthetase, tRNA binding domain"/>
    <property type="match status" value="1"/>
</dbReference>
<feature type="domain" description="Serine-tRNA synthetase type1 N-terminal" evidence="1">
    <location>
        <begin position="1"/>
        <end position="30"/>
    </location>
</feature>
<dbReference type="GO" id="GO:0000166">
    <property type="term" value="F:nucleotide binding"/>
    <property type="evidence" value="ECO:0007669"/>
    <property type="project" value="InterPro"/>
</dbReference>
<proteinExistence type="predicted"/>
<organism evidence="2 3">
    <name type="scientific">Candidatus Nealsonbacteria bacterium CG10_big_fil_rev_8_21_14_0_10_36_23</name>
    <dbReference type="NCBI Taxonomy" id="1974709"/>
    <lineage>
        <taxon>Bacteria</taxon>
        <taxon>Candidatus Nealsoniibacteriota</taxon>
    </lineage>
</organism>
<dbReference type="EMBL" id="PFCH01000010">
    <property type="protein sequence ID" value="PIR73066.1"/>
    <property type="molecule type" value="Genomic_DNA"/>
</dbReference>
<dbReference type="InterPro" id="IPR042103">
    <property type="entry name" value="SerRS_1_N_sf"/>
</dbReference>
<dbReference type="SUPFAM" id="SSF46589">
    <property type="entry name" value="tRNA-binding arm"/>
    <property type="match status" value="1"/>
</dbReference>
<feature type="non-terminal residue" evidence="2">
    <location>
        <position position="30"/>
    </location>
</feature>
<evidence type="ECO:0000313" key="2">
    <source>
        <dbReference type="EMBL" id="PIR73066.1"/>
    </source>
</evidence>
<dbReference type="Proteomes" id="UP000228508">
    <property type="component" value="Unassembled WGS sequence"/>
</dbReference>
<protein>
    <recommendedName>
        <fullName evidence="1">Serine-tRNA synthetase type1 N-terminal domain-containing protein</fullName>
    </recommendedName>
</protein>
<evidence type="ECO:0000313" key="3">
    <source>
        <dbReference type="Proteomes" id="UP000228508"/>
    </source>
</evidence>
<comment type="caution">
    <text evidence="2">The sequence shown here is derived from an EMBL/GenBank/DDBJ whole genome shotgun (WGS) entry which is preliminary data.</text>
</comment>
<dbReference type="InterPro" id="IPR015866">
    <property type="entry name" value="Ser-tRNA-synth_1_N"/>
</dbReference>
<dbReference type="AlphaFoldDB" id="A0A2H0TNC5"/>
<accession>A0A2H0TNC5</accession>
<name>A0A2H0TNC5_9BACT</name>
<sequence length="30" mass="3587">MLDIKFIRENPDKVKEACKNKQVKVDIDRL</sequence>
<dbReference type="InterPro" id="IPR010978">
    <property type="entry name" value="tRNA-bd_arm"/>
</dbReference>
<reference evidence="3" key="1">
    <citation type="submission" date="2017-09" db="EMBL/GenBank/DDBJ databases">
        <title>Depth-based differentiation of microbial function through sediment-hosted aquifers and enrichment of novel symbionts in the deep terrestrial subsurface.</title>
        <authorList>
            <person name="Probst A.J."/>
            <person name="Ladd B."/>
            <person name="Jarett J.K."/>
            <person name="Geller-Mcgrath D.E."/>
            <person name="Sieber C.M.K."/>
            <person name="Emerson J.B."/>
            <person name="Anantharaman K."/>
            <person name="Thomas B.C."/>
            <person name="Malmstrom R."/>
            <person name="Stieglmeier M."/>
            <person name="Klingl A."/>
            <person name="Woyke T."/>
            <person name="Ryan C.M."/>
            <person name="Banfield J.F."/>
        </authorList>
    </citation>
    <scope>NUCLEOTIDE SEQUENCE [LARGE SCALE GENOMIC DNA]</scope>
</reference>